<organism evidence="18 19">
    <name type="scientific">Mola mola</name>
    <name type="common">Ocean sunfish</name>
    <name type="synonym">Tetraodon mola</name>
    <dbReference type="NCBI Taxonomy" id="94237"/>
    <lineage>
        <taxon>Eukaryota</taxon>
        <taxon>Metazoa</taxon>
        <taxon>Chordata</taxon>
        <taxon>Craniata</taxon>
        <taxon>Vertebrata</taxon>
        <taxon>Euteleostomi</taxon>
        <taxon>Actinopterygii</taxon>
        <taxon>Neopterygii</taxon>
        <taxon>Teleostei</taxon>
        <taxon>Neoteleostei</taxon>
        <taxon>Acanthomorphata</taxon>
        <taxon>Eupercaria</taxon>
        <taxon>Tetraodontiformes</taxon>
        <taxon>Molidae</taxon>
        <taxon>Mola</taxon>
    </lineage>
</organism>
<evidence type="ECO:0000259" key="17">
    <source>
        <dbReference type="Pfam" id="PF24797"/>
    </source>
</evidence>
<evidence type="ECO:0000256" key="6">
    <source>
        <dbReference type="ARBA" id="ARBA00022553"/>
    </source>
</evidence>
<comment type="subcellular location">
    <subcellularLocation>
        <location evidence="1">Cytoplasm</location>
    </subcellularLocation>
</comment>
<evidence type="ECO:0000256" key="2">
    <source>
        <dbReference type="ARBA" id="ARBA00004906"/>
    </source>
</evidence>
<feature type="compositionally biased region" description="Basic and acidic residues" evidence="15">
    <location>
        <begin position="1298"/>
        <end position="1316"/>
    </location>
</feature>
<evidence type="ECO:0000313" key="19">
    <source>
        <dbReference type="Proteomes" id="UP000261620"/>
    </source>
</evidence>
<feature type="repeat" description="WD" evidence="14">
    <location>
        <begin position="78"/>
        <end position="109"/>
    </location>
</feature>
<feature type="compositionally biased region" description="Polar residues" evidence="15">
    <location>
        <begin position="1280"/>
        <end position="1296"/>
    </location>
</feature>
<keyword evidence="19" id="KW-1185">Reference proteome</keyword>
<feature type="region of interest" description="Disordered" evidence="15">
    <location>
        <begin position="523"/>
        <end position="560"/>
    </location>
</feature>
<evidence type="ECO:0000256" key="15">
    <source>
        <dbReference type="SAM" id="MobiDB-lite"/>
    </source>
</evidence>
<dbReference type="Proteomes" id="UP000261620">
    <property type="component" value="Unplaced"/>
</dbReference>
<feature type="compositionally biased region" description="Basic residues" evidence="15">
    <location>
        <begin position="525"/>
        <end position="538"/>
    </location>
</feature>
<dbReference type="Gene3D" id="2.130.10.10">
    <property type="entry name" value="YVTN repeat-like/Quinoprotein amine dehydrogenase"/>
    <property type="match status" value="1"/>
</dbReference>
<dbReference type="Pfam" id="PF24797">
    <property type="entry name" value="Beta-prop_WDR35_TULP_N"/>
    <property type="match status" value="1"/>
</dbReference>
<dbReference type="SUPFAM" id="SSF49842">
    <property type="entry name" value="TNF-like"/>
    <property type="match status" value="1"/>
</dbReference>
<proteinExistence type="inferred from homology"/>
<dbReference type="InterPro" id="IPR008983">
    <property type="entry name" value="Tumour_necrosis_fac-like_dom"/>
</dbReference>
<comment type="function">
    <text evidence="10">May be a substrate-recognition component of a SCF-like ECS (Elongin-Cullin-SOCS-box protein) E3 ubiquitin ligase complex which mediates the ubiquitination and subsequent proteasomal degradation of target proteins.</text>
</comment>
<dbReference type="GO" id="GO:0005737">
    <property type="term" value="C:cytoplasm"/>
    <property type="evidence" value="ECO:0007669"/>
    <property type="project" value="UniProtKB-SubCell"/>
</dbReference>
<accession>A0A3Q3WCD3</accession>
<reference evidence="18" key="1">
    <citation type="submission" date="2025-08" db="UniProtKB">
        <authorList>
            <consortium name="Ensembl"/>
        </authorList>
    </citation>
    <scope>IDENTIFICATION</scope>
</reference>
<feature type="compositionally biased region" description="Pro residues" evidence="15">
    <location>
        <begin position="753"/>
        <end position="762"/>
    </location>
</feature>
<evidence type="ECO:0000256" key="10">
    <source>
        <dbReference type="ARBA" id="ARBA00056629"/>
    </source>
</evidence>
<dbReference type="InterPro" id="IPR001680">
    <property type="entry name" value="WD40_rpt"/>
</dbReference>
<evidence type="ECO:0000256" key="9">
    <source>
        <dbReference type="ARBA" id="ARBA00022786"/>
    </source>
</evidence>
<dbReference type="InterPro" id="IPR036322">
    <property type="entry name" value="WD40_repeat_dom_sf"/>
</dbReference>
<dbReference type="InterPro" id="IPR025659">
    <property type="entry name" value="Tubby-like_C"/>
</dbReference>
<dbReference type="InterPro" id="IPR000007">
    <property type="entry name" value="Tubby_C"/>
</dbReference>
<feature type="region of interest" description="Disordered" evidence="15">
    <location>
        <begin position="1265"/>
        <end position="1406"/>
    </location>
</feature>
<dbReference type="OMA" id="YAVHSIG"/>
<evidence type="ECO:0000256" key="4">
    <source>
        <dbReference type="ARBA" id="ARBA00022481"/>
    </source>
</evidence>
<comment type="pathway">
    <text evidence="2">Protein modification; protein ubiquitination.</text>
</comment>
<keyword evidence="6" id="KW-0597">Phosphoprotein</keyword>
<dbReference type="InterPro" id="IPR015943">
    <property type="entry name" value="WD40/YVTN_repeat-like_dom_sf"/>
</dbReference>
<dbReference type="Ensembl" id="ENSMMOT00000014846.1">
    <property type="protein sequence ID" value="ENSMMOP00000014611.1"/>
    <property type="gene ID" value="ENSMMOG00000011164.1"/>
</dbReference>
<protein>
    <recommendedName>
        <fullName evidence="11">Tubby-related protein 4</fullName>
    </recommendedName>
    <alternativeName>
        <fullName evidence="13">Tubby superfamily protein</fullName>
    </alternativeName>
    <alternativeName>
        <fullName evidence="12">Tubby-like protein 4</fullName>
    </alternativeName>
</protein>
<evidence type="ECO:0000313" key="18">
    <source>
        <dbReference type="Ensembl" id="ENSMMOP00000014611.1"/>
    </source>
</evidence>
<dbReference type="FunFam" id="3.20.90.10:FF:000002">
    <property type="entry name" value="Tubby like protein 4"/>
    <property type="match status" value="1"/>
</dbReference>
<evidence type="ECO:0000256" key="5">
    <source>
        <dbReference type="ARBA" id="ARBA00022490"/>
    </source>
</evidence>
<name>A0A3Q3WCD3_MOLML</name>
<evidence type="ECO:0000256" key="12">
    <source>
        <dbReference type="ARBA" id="ARBA00075708"/>
    </source>
</evidence>
<evidence type="ECO:0000256" key="3">
    <source>
        <dbReference type="ARBA" id="ARBA00007129"/>
    </source>
</evidence>
<evidence type="ECO:0000256" key="14">
    <source>
        <dbReference type="PROSITE-ProRule" id="PRU00221"/>
    </source>
</evidence>
<evidence type="ECO:0000256" key="11">
    <source>
        <dbReference type="ARBA" id="ARBA00071888"/>
    </source>
</evidence>
<reference evidence="18" key="2">
    <citation type="submission" date="2025-09" db="UniProtKB">
        <authorList>
            <consortium name="Ensembl"/>
        </authorList>
    </citation>
    <scope>IDENTIFICATION</scope>
</reference>
<comment type="similarity">
    <text evidence="3">Belongs to the TUB family.</text>
</comment>
<feature type="region of interest" description="Disordered" evidence="15">
    <location>
        <begin position="751"/>
        <end position="788"/>
    </location>
</feature>
<feature type="domain" description="IFT121/TULP4 N-terminal" evidence="17">
    <location>
        <begin position="42"/>
        <end position="367"/>
    </location>
</feature>
<dbReference type="InterPro" id="IPR056159">
    <property type="entry name" value="Beta-prop_IFT121_TULP_N"/>
</dbReference>
<keyword evidence="5" id="KW-0963">Cytoplasm</keyword>
<keyword evidence="4" id="KW-0488">Methylation</keyword>
<dbReference type="PROSITE" id="PS50082">
    <property type="entry name" value="WD_REPEATS_2"/>
    <property type="match status" value="1"/>
</dbReference>
<evidence type="ECO:0000256" key="7">
    <source>
        <dbReference type="ARBA" id="ARBA00022574"/>
    </source>
</evidence>
<dbReference type="FunFam" id="2.130.10.10:FF:000262">
    <property type="entry name" value="Tubby like protein 4"/>
    <property type="match status" value="1"/>
</dbReference>
<dbReference type="PANTHER" id="PTHR16517">
    <property type="entry name" value="TUBBY-RELATED"/>
    <property type="match status" value="1"/>
</dbReference>
<evidence type="ECO:0000256" key="1">
    <source>
        <dbReference type="ARBA" id="ARBA00004496"/>
    </source>
</evidence>
<sequence length="1514" mass="166417">MLAAVEHGPILCSDSNILCLSWKGRVPKSEKDKPVCRRRYYEEGWLATGNGRGVVGVTFTSSHCRRDRTTPQRINFNLRGHNSEVVLVRWNEPFQKLATCDMEGGIFVWIQYEGRWSVELVNDRGAQVSDFTWSHDGTQALIAYRDGFVLVGSVSGQRHWSSEINLESQITCGIWTPDDQQVLFGTADGQVIVMDCHGRMLAHVLLHESDGIVSMSWNCPDFLVEDSTESDADSDDNILPLGTNTVPSPLVKPLLTVTFLSGDISLMNNYDDLSPTVIRSGLKDVEAQWCSQGDLLAVAGMERHGLPAESACTSIMRNALVKFYNVQGEHIYTLETPAQRPITTICWGHRDSRLFLACGPALYVVRVEHRVASLQLLCQQGIASALREEKDVGKLNMPSLLCSYVTSAFIPTIKPPIPDPNNIRDFVSYPAAGNERLHCTMKRAEDSPEAGGPCFTLYLEYLGGLVPILKGRRISKLRPEFVIMDPKTDSKAEEVCVNPMISYTDSCNCSDSSDIELSDEWVGKKSPKLSRGSRKSPKLSRANQEGQRSPRLPTKKPLVRSPSLTRREFSMDGITEHNYLAQVTSNIWGTKFKIVGLASFLPANLGAVIYKTSLLHLQPRQMTIYLPEVRKISHDFMSLPVFNPNVFSEDEDDLPVMGPSGVAGDNPPCTVNIPIAPIHSPAQAMSPTQSIGLVQSLLANQNIQLDVLTNPTATAAAAAADAVAAPYPVPTRYSNPGQVIFNGLELSALLPGTLPPPPPPHHLPPKPHPQRGEHGHTLKPTLPRTLPPFTDMDGSVEIQMRKANPPPPYPGTVVSAAATAAATPQTLVTNCDSPSVLAPDPCLKKGEFLLHPVTLQYPTPLGYERITTFDSSGNVEEVCRPRRRLIRNQNAYAAHGSATLKVTSSEHKKIQLPYSSATLSRLSVPRYSIPSGDPPPYPDPANQVGATLPPSQRIDSSLIHATLRRERRDVGLKVPQMMESSRTLPSKAKINSALALTYQQRVPTALYTCTQCSSNSSSTSGASPLASQSPYSLLGAVDNSRDRTVYVNSAFTEDETLNQQCHLEKSVRQLTLGDVSLTVKHPPPYQWDTSASEEFWLTPEQTMLAPPPGPHKPPHLIISQAQHLDVTRLPFVLTTKPPTSPSTSTLAFPSGYQISLSPFPPGVGHSGPPLQTLQNPQPQCSPNEVVASVPFAHQEPSLVLQPGYPPNLANLACCPLPPMYPGASSCAGLQLHPVSLHPWNPYPCPPPMQDPPAPPLPTKTHQILEKPILSPPPPTDLAESANNFPEPSSLNESPVPQESERFSKKSRKRLDSRAEEAMSSVSEGKSRKEGRALSDFNTLISSPRLGSREKKKPKGQREQLNKTKKMSRTTNEFQDSSESEPELFISGDELMNQNQSSKKSWKNKRSMRMASELEEIKCRKANEREDRSLGSQGFVYVMANKQPLWNEATQVYQLDFGGRVTQESAKNFQIELDGRQVMQFGRIDGNAYILDFQYPFSAVQAFAVALANVTQRLK</sequence>
<dbReference type="PRINTS" id="PR01573">
    <property type="entry name" value="SUPERTUBBY"/>
</dbReference>
<dbReference type="SUPFAM" id="SSF54518">
    <property type="entry name" value="Tubby C-terminal domain-like"/>
    <property type="match status" value="2"/>
</dbReference>
<keyword evidence="7 14" id="KW-0853">WD repeat</keyword>
<evidence type="ECO:0000259" key="16">
    <source>
        <dbReference type="Pfam" id="PF01167"/>
    </source>
</evidence>
<dbReference type="SUPFAM" id="SSF50978">
    <property type="entry name" value="WD40 repeat-like"/>
    <property type="match status" value="1"/>
</dbReference>
<keyword evidence="9" id="KW-0833">Ubl conjugation pathway</keyword>
<evidence type="ECO:0000256" key="8">
    <source>
        <dbReference type="ARBA" id="ARBA00022737"/>
    </source>
</evidence>
<feature type="compositionally biased region" description="Low complexity" evidence="15">
    <location>
        <begin position="778"/>
        <end position="788"/>
    </location>
</feature>
<dbReference type="Pfam" id="PF01167">
    <property type="entry name" value="Tub"/>
    <property type="match status" value="1"/>
</dbReference>
<dbReference type="STRING" id="94237.ENSMMOP00000014611"/>
<dbReference type="Gene3D" id="3.20.90.10">
    <property type="entry name" value="Tubby Protein, Chain A"/>
    <property type="match status" value="1"/>
</dbReference>
<feature type="domain" description="Tubby C-terminal" evidence="16">
    <location>
        <begin position="1394"/>
        <end position="1508"/>
    </location>
</feature>
<keyword evidence="8" id="KW-0677">Repeat</keyword>
<evidence type="ECO:0000256" key="13">
    <source>
        <dbReference type="ARBA" id="ARBA00077697"/>
    </source>
</evidence>
<dbReference type="PANTHER" id="PTHR16517:SF115">
    <property type="entry name" value="TUBBY-RELATED PROTEIN 4"/>
    <property type="match status" value="1"/>
</dbReference>